<keyword evidence="6" id="KW-0808">Transferase</keyword>
<comment type="subunit">
    <text evidence="15">Interacts with B3GNT8; this interaction greatly increases B3GNT2 catalytic activity, independently of B3GNT8 enzymatic activity.</text>
</comment>
<dbReference type="GO" id="GO:0006493">
    <property type="term" value="P:protein O-linked glycosylation"/>
    <property type="evidence" value="ECO:0007669"/>
    <property type="project" value="TreeGrafter"/>
</dbReference>
<evidence type="ECO:0000256" key="10">
    <source>
        <dbReference type="ARBA" id="ARBA00023034"/>
    </source>
</evidence>
<dbReference type="GO" id="GO:0030311">
    <property type="term" value="P:poly-N-acetyllactosamine biosynthetic process"/>
    <property type="evidence" value="ECO:0007669"/>
    <property type="project" value="TreeGrafter"/>
</dbReference>
<comment type="pathway">
    <text evidence="3">Protein modification; protein glycosylation.</text>
</comment>
<dbReference type="GO" id="GO:0008532">
    <property type="term" value="F:N-acetyllactosaminide beta-1,3-N-acetylglucosaminyltransferase activity"/>
    <property type="evidence" value="ECO:0007669"/>
    <property type="project" value="UniProtKB-EC"/>
</dbReference>
<dbReference type="GO" id="GO:0016262">
    <property type="term" value="F:protein N-acetylglucosaminyltransferase activity"/>
    <property type="evidence" value="ECO:0007669"/>
    <property type="project" value="TreeGrafter"/>
</dbReference>
<keyword evidence="9" id="KW-1133">Transmembrane helix</keyword>
<dbReference type="Pfam" id="PF01762">
    <property type="entry name" value="Galactosyl_T"/>
    <property type="match status" value="1"/>
</dbReference>
<keyword evidence="12" id="KW-0325">Glycoprotein</keyword>
<evidence type="ECO:0000256" key="8">
    <source>
        <dbReference type="ARBA" id="ARBA00022968"/>
    </source>
</evidence>
<comment type="caution">
    <text evidence="17">The sequence shown here is derived from an EMBL/GenBank/DDBJ whole genome shotgun (WGS) entry which is preliminary data.</text>
</comment>
<comment type="subcellular location">
    <subcellularLocation>
        <location evidence="2 16">Golgi apparatus membrane</location>
        <topology evidence="2 16">Single-pass type II membrane protein</topology>
    </subcellularLocation>
</comment>
<keyword evidence="10 16" id="KW-0333">Golgi apparatus</keyword>
<evidence type="ECO:0000256" key="12">
    <source>
        <dbReference type="ARBA" id="ARBA00023180"/>
    </source>
</evidence>
<keyword evidence="13" id="KW-0464">Manganese</keyword>
<dbReference type="Proteomes" id="UP001046870">
    <property type="component" value="Chromosome 9"/>
</dbReference>
<reference evidence="17" key="1">
    <citation type="submission" date="2021-01" db="EMBL/GenBank/DDBJ databases">
        <authorList>
            <person name="Zahm M."/>
            <person name="Roques C."/>
            <person name="Cabau C."/>
            <person name="Klopp C."/>
            <person name="Donnadieu C."/>
            <person name="Jouanno E."/>
            <person name="Lampietro C."/>
            <person name="Louis A."/>
            <person name="Herpin A."/>
            <person name="Echchiki A."/>
            <person name="Berthelot C."/>
            <person name="Parey E."/>
            <person name="Roest-Crollius H."/>
            <person name="Braasch I."/>
            <person name="Postlethwait J."/>
            <person name="Bobe J."/>
            <person name="Montfort J."/>
            <person name="Bouchez O."/>
            <person name="Begum T."/>
            <person name="Mejri S."/>
            <person name="Adams A."/>
            <person name="Chen W.-J."/>
            <person name="Guiguen Y."/>
        </authorList>
    </citation>
    <scope>NUCLEOTIDE SEQUENCE</scope>
    <source>
        <strain evidence="17">YG-15Mar2019-1</strain>
        <tissue evidence="17">Brain</tissue>
    </source>
</reference>
<sequence>MSTEEEAFMKILNVRLRDRVELHNVSSTTPAKQRNITSSKPQSNVVPITISANFRKAVPQSSAYWNRRQHFLLKQLDARVNITDDERLSWSHCSAASVERLQTNIQDFNSYPVLYQDFLHGMECRDPPILIDQPDKCASEGKEGQTYLLFAIKSVPRNFERRQAIRETWGQERVYEGGLRVRTVFLLGTSSTEDPDLGQLLSFEAQHFGDLLQWGFRESFYNLTLKDNAFLHWAMKRCSSTTFIFKGDDDVFANTQAMLNYLLSLEPEKAKKLYVGHIVSQASPFRDAKSKYYVPQTFYEGAYPSYAGGGGFLFSGSLLQPLFRLSQFIPFFPIDDVYTGMCFQALGITPEAHKGFQTFDIREQDRENACAHRDLILVHQRSPQQTLRLWRGMHSHLLTC</sequence>
<keyword evidence="8" id="KW-0735">Signal-anchor</keyword>
<evidence type="ECO:0000256" key="3">
    <source>
        <dbReference type="ARBA" id="ARBA00004922"/>
    </source>
</evidence>
<keyword evidence="11" id="KW-0472">Membrane</keyword>
<evidence type="ECO:0000256" key="6">
    <source>
        <dbReference type="ARBA" id="ARBA00022679"/>
    </source>
</evidence>
<evidence type="ECO:0000313" key="18">
    <source>
        <dbReference type="Proteomes" id="UP001046870"/>
    </source>
</evidence>
<accession>A0A9D3PYS9</accession>
<keyword evidence="18" id="KW-1185">Reference proteome</keyword>
<evidence type="ECO:0000256" key="13">
    <source>
        <dbReference type="ARBA" id="ARBA00023211"/>
    </source>
</evidence>
<evidence type="ECO:0000256" key="15">
    <source>
        <dbReference type="ARBA" id="ARBA00065824"/>
    </source>
</evidence>
<proteinExistence type="inferred from homology"/>
<evidence type="ECO:0000256" key="1">
    <source>
        <dbReference type="ARBA" id="ARBA00001936"/>
    </source>
</evidence>
<evidence type="ECO:0000256" key="2">
    <source>
        <dbReference type="ARBA" id="ARBA00004323"/>
    </source>
</evidence>
<evidence type="ECO:0000256" key="7">
    <source>
        <dbReference type="ARBA" id="ARBA00022692"/>
    </source>
</evidence>
<evidence type="ECO:0000256" key="9">
    <source>
        <dbReference type="ARBA" id="ARBA00022989"/>
    </source>
</evidence>
<protein>
    <recommendedName>
        <fullName evidence="16">Hexosyltransferase</fullName>
        <ecNumber evidence="16">2.4.1.-</ecNumber>
    </recommendedName>
</protein>
<evidence type="ECO:0000256" key="16">
    <source>
        <dbReference type="RuleBase" id="RU363063"/>
    </source>
</evidence>
<evidence type="ECO:0000256" key="14">
    <source>
        <dbReference type="ARBA" id="ARBA00050470"/>
    </source>
</evidence>
<dbReference type="PANTHER" id="PTHR11214:SF87">
    <property type="entry name" value="UDP-GLCNAC:BETAGAL BETA-1,3-N-ACETYLGLUCOSAMINYLTRANSFERASE 8"/>
    <property type="match status" value="1"/>
</dbReference>
<dbReference type="AlphaFoldDB" id="A0A9D3PYS9"/>
<dbReference type="Gene3D" id="3.90.550.50">
    <property type="match status" value="1"/>
</dbReference>
<comment type="cofactor">
    <cofactor evidence="1">
        <name>Mn(2+)</name>
        <dbReference type="ChEBI" id="CHEBI:29035"/>
    </cofactor>
</comment>
<dbReference type="EC" id="2.4.1.-" evidence="16"/>
<name>A0A9D3PYS9_MEGAT</name>
<dbReference type="FunFam" id="3.90.550.50:FF:000010">
    <property type="entry name" value="Hexosyltransferase"/>
    <property type="match status" value="1"/>
</dbReference>
<dbReference type="PANTHER" id="PTHR11214">
    <property type="entry name" value="BETA-1,3-N-ACETYLGLUCOSAMINYLTRANSFERASE"/>
    <property type="match status" value="1"/>
</dbReference>
<dbReference type="GO" id="GO:0000139">
    <property type="term" value="C:Golgi membrane"/>
    <property type="evidence" value="ECO:0007669"/>
    <property type="project" value="UniProtKB-SubCell"/>
</dbReference>
<comment type="similarity">
    <text evidence="4 16">Belongs to the glycosyltransferase 31 family.</text>
</comment>
<evidence type="ECO:0000256" key="11">
    <source>
        <dbReference type="ARBA" id="ARBA00023136"/>
    </source>
</evidence>
<evidence type="ECO:0000256" key="4">
    <source>
        <dbReference type="ARBA" id="ARBA00008661"/>
    </source>
</evidence>
<dbReference type="EMBL" id="JAFDVH010000009">
    <property type="protein sequence ID" value="KAG7471155.1"/>
    <property type="molecule type" value="Genomic_DNA"/>
</dbReference>
<gene>
    <name evidence="17" type="ORF">MATL_G00121270</name>
</gene>
<comment type="catalytic activity">
    <reaction evidence="14">
        <text>a beta-D-galactosyl-(1-&gt;4)-N-acetyl-beta-D-glucosaminyl derivative + UDP-N-acetyl-alpha-D-glucosamine = an N-acetyl-beta-D-glucosaminyl-(1-&gt;3)-beta-D-galactosyl-(1-&gt;4)-N-acetyl-beta-D-glucosaminyl derivative + UDP + H(+)</text>
        <dbReference type="Rhea" id="RHEA:14389"/>
        <dbReference type="ChEBI" id="CHEBI:15378"/>
        <dbReference type="ChEBI" id="CHEBI:57705"/>
        <dbReference type="ChEBI" id="CHEBI:58223"/>
        <dbReference type="ChEBI" id="CHEBI:133507"/>
        <dbReference type="ChEBI" id="CHEBI:134090"/>
        <dbReference type="EC" id="2.4.1.149"/>
    </reaction>
</comment>
<organism evidence="17 18">
    <name type="scientific">Megalops atlanticus</name>
    <name type="common">Tarpon</name>
    <name type="synonym">Clupea gigantea</name>
    <dbReference type="NCBI Taxonomy" id="7932"/>
    <lineage>
        <taxon>Eukaryota</taxon>
        <taxon>Metazoa</taxon>
        <taxon>Chordata</taxon>
        <taxon>Craniata</taxon>
        <taxon>Vertebrata</taxon>
        <taxon>Euteleostomi</taxon>
        <taxon>Actinopterygii</taxon>
        <taxon>Neopterygii</taxon>
        <taxon>Teleostei</taxon>
        <taxon>Elopiformes</taxon>
        <taxon>Megalopidae</taxon>
        <taxon>Megalops</taxon>
    </lineage>
</organism>
<keyword evidence="7" id="KW-0812">Transmembrane</keyword>
<evidence type="ECO:0000313" key="17">
    <source>
        <dbReference type="EMBL" id="KAG7471155.1"/>
    </source>
</evidence>
<keyword evidence="5 16" id="KW-0328">Glycosyltransferase</keyword>
<dbReference type="OrthoDB" id="5957813at2759"/>
<evidence type="ECO:0000256" key="5">
    <source>
        <dbReference type="ARBA" id="ARBA00022676"/>
    </source>
</evidence>
<dbReference type="InterPro" id="IPR002659">
    <property type="entry name" value="Glyco_trans_31"/>
</dbReference>